<gene>
    <name evidence="1" type="ORF">HKD39_14740</name>
</gene>
<organism evidence="1 2">
    <name type="scientific">Nakamurella aerolata</name>
    <dbReference type="NCBI Taxonomy" id="1656892"/>
    <lineage>
        <taxon>Bacteria</taxon>
        <taxon>Bacillati</taxon>
        <taxon>Actinomycetota</taxon>
        <taxon>Actinomycetes</taxon>
        <taxon>Nakamurellales</taxon>
        <taxon>Nakamurellaceae</taxon>
        <taxon>Nakamurella</taxon>
    </lineage>
</organism>
<evidence type="ECO:0000313" key="1">
    <source>
        <dbReference type="EMBL" id="NNG36945.1"/>
    </source>
</evidence>
<proteinExistence type="predicted"/>
<protein>
    <recommendedName>
        <fullName evidence="3">Major tail protein</fullName>
    </recommendedName>
</protein>
<reference evidence="1 2" key="1">
    <citation type="submission" date="2020-05" db="EMBL/GenBank/DDBJ databases">
        <title>Nakamurella sp. DB0629 isolated from air conditioner.</title>
        <authorList>
            <person name="Kim D.H."/>
            <person name="Kim D.-U."/>
        </authorList>
    </citation>
    <scope>NUCLEOTIDE SEQUENCE [LARGE SCALE GENOMIC DNA]</scope>
    <source>
        <strain evidence="1 2">DB0629</strain>
    </source>
</reference>
<evidence type="ECO:0008006" key="3">
    <source>
        <dbReference type="Google" id="ProtNLM"/>
    </source>
</evidence>
<comment type="caution">
    <text evidence="1">The sequence shown here is derived from an EMBL/GenBank/DDBJ whole genome shotgun (WGS) entry which is preliminary data.</text>
</comment>
<name>A0A849A8T2_9ACTN</name>
<dbReference type="Pfam" id="PF25595">
    <property type="entry name" value="Phage_TTP_16"/>
    <property type="match status" value="1"/>
</dbReference>
<dbReference type="RefSeq" id="WP_171200652.1">
    <property type="nucleotide sequence ID" value="NZ_JABEND010000009.1"/>
</dbReference>
<evidence type="ECO:0000313" key="2">
    <source>
        <dbReference type="Proteomes" id="UP000562984"/>
    </source>
</evidence>
<dbReference type="Proteomes" id="UP000562984">
    <property type="component" value="Unassembled WGS sequence"/>
</dbReference>
<dbReference type="InterPro" id="IPR058009">
    <property type="entry name" value="TTP_Phage_16"/>
</dbReference>
<accession>A0A849A8T2</accession>
<keyword evidence="2" id="KW-1185">Reference proteome</keyword>
<sequence>MTSPTPTTTSQHTLVNGNRRIVWVETLADPAHPKLSEIAAGKDLSCDIVKGNVDVGMQESDTNDESPLCQTANGKSITAANYQATFTTFRLYTPEGLPAEDDPVVLLGDQPHGYILDFQGKPVLTSSVKAGDPVAVYGGQLDYPRPNAAEGKFKSDWTVVPSGEVFPNATVAA</sequence>
<dbReference type="EMBL" id="JABEND010000009">
    <property type="protein sequence ID" value="NNG36945.1"/>
    <property type="molecule type" value="Genomic_DNA"/>
</dbReference>
<dbReference type="AlphaFoldDB" id="A0A849A8T2"/>